<dbReference type="Gene3D" id="4.10.365.10">
    <property type="entry name" value="p27"/>
    <property type="match status" value="1"/>
</dbReference>
<accession>A0A438KJX9</accession>
<evidence type="ECO:0000256" key="3">
    <source>
        <dbReference type="ARBA" id="ARBA00023013"/>
    </source>
</evidence>
<protein>
    <submittedName>
        <fullName evidence="7">Cyclin-dependent kinase inhibitor 3</fullName>
    </submittedName>
</protein>
<feature type="compositionally biased region" description="Polar residues" evidence="5">
    <location>
        <begin position="74"/>
        <end position="86"/>
    </location>
</feature>
<dbReference type="InterPro" id="IPR044275">
    <property type="entry name" value="KRP"/>
</dbReference>
<dbReference type="Gramene" id="Vitis07g02210.t01">
    <property type="protein sequence ID" value="Vitis07g02210.t01.CDS"/>
    <property type="gene ID" value="Vitis07g02210"/>
</dbReference>
<feature type="domain" description="Cyclin-dependent kinase inhibitor" evidence="6">
    <location>
        <begin position="180"/>
        <end position="225"/>
    </location>
</feature>
<feature type="region of interest" description="Disordered" evidence="5">
    <location>
        <begin position="135"/>
        <end position="184"/>
    </location>
</feature>
<evidence type="ECO:0000256" key="5">
    <source>
        <dbReference type="SAM" id="MobiDB-lite"/>
    </source>
</evidence>
<evidence type="ECO:0000313" key="8">
    <source>
        <dbReference type="Proteomes" id="UP000288805"/>
    </source>
</evidence>
<name>A0A438KJX9_VITVI</name>
<proteinExistence type="inferred from homology"/>
<organism evidence="7 8">
    <name type="scientific">Vitis vinifera</name>
    <name type="common">Grape</name>
    <dbReference type="NCBI Taxonomy" id="29760"/>
    <lineage>
        <taxon>Eukaryota</taxon>
        <taxon>Viridiplantae</taxon>
        <taxon>Streptophyta</taxon>
        <taxon>Embryophyta</taxon>
        <taxon>Tracheophyta</taxon>
        <taxon>Spermatophyta</taxon>
        <taxon>Magnoliopsida</taxon>
        <taxon>eudicotyledons</taxon>
        <taxon>Gunneridae</taxon>
        <taxon>Pentapetalae</taxon>
        <taxon>rosids</taxon>
        <taxon>Vitales</taxon>
        <taxon>Vitaceae</taxon>
        <taxon>Viteae</taxon>
        <taxon>Vitis</taxon>
    </lineage>
</organism>
<gene>
    <name evidence="7" type="primary">KRP3_3</name>
    <name evidence="7" type="ORF">CK203_001807</name>
</gene>
<evidence type="ECO:0000256" key="2">
    <source>
        <dbReference type="ARBA" id="ARBA00010274"/>
    </source>
</evidence>
<dbReference type="Proteomes" id="UP000288805">
    <property type="component" value="Unassembled WGS sequence"/>
</dbReference>
<dbReference type="GO" id="GO:0004861">
    <property type="term" value="F:cyclin-dependent protein serine/threonine kinase inhibitor activity"/>
    <property type="evidence" value="ECO:0007669"/>
    <property type="project" value="InterPro"/>
</dbReference>
<dbReference type="PIRSF" id="PIRSF017811">
    <property type="entry name" value="CDK_inhib_pln"/>
    <property type="match status" value="1"/>
</dbReference>
<dbReference type="GO" id="GO:0005654">
    <property type="term" value="C:nucleoplasm"/>
    <property type="evidence" value="ECO:0007669"/>
    <property type="project" value="UniProtKB-SubCell"/>
</dbReference>
<dbReference type="AlphaFoldDB" id="A0A438KJX9"/>
<comment type="caution">
    <text evidence="7">The sequence shown here is derived from an EMBL/GenBank/DDBJ whole genome shotgun (WGS) entry which is preliminary data.</text>
</comment>
<feature type="compositionally biased region" description="Basic and acidic residues" evidence="5">
    <location>
        <begin position="141"/>
        <end position="158"/>
    </location>
</feature>
<feature type="region of interest" description="Disordered" evidence="5">
    <location>
        <begin position="73"/>
        <end position="112"/>
    </location>
</feature>
<dbReference type="PANTHER" id="PTHR46776">
    <property type="entry name" value="CYCLIN-DEPENDENT KINASE INHIBITOR 4-RELATED"/>
    <property type="match status" value="1"/>
</dbReference>
<comment type="subcellular location">
    <subcellularLocation>
        <location evidence="1">Nucleus</location>
        <location evidence="1">Nucleoplasm</location>
    </subcellularLocation>
</comment>
<evidence type="ECO:0000259" key="6">
    <source>
        <dbReference type="Pfam" id="PF02234"/>
    </source>
</evidence>
<evidence type="ECO:0000256" key="4">
    <source>
        <dbReference type="ARBA" id="ARBA00023306"/>
    </source>
</evidence>
<evidence type="ECO:0000256" key="1">
    <source>
        <dbReference type="ARBA" id="ARBA00004642"/>
    </source>
</evidence>
<evidence type="ECO:0000313" key="7">
    <source>
        <dbReference type="EMBL" id="RVX21509.1"/>
    </source>
</evidence>
<sequence>MGKYIRKCKGIGEVAVMEVAQVAGVKTRARALAMAAAADSSGTVKRRKVSGGGELKFASSYEQLKNRRGLVISPENSVSEAPSGNSGRVVAEEDQCSSPSSDHVSASCCSSNGSSELVKERLKFADLEEESVEIETSAYSDCRERRETTPSSELRAESDDLESTARPSEANYRHRSTVEKMPSESELEEFFAAAEKDVQKRFSEKYNYDIVKDVPMEGRYEWVRLKP</sequence>
<dbReference type="InterPro" id="IPR003175">
    <property type="entry name" value="CDI_dom"/>
</dbReference>
<comment type="similarity">
    <text evidence="2">Belongs to the CDI family. ICK/KRP subfamily.</text>
</comment>
<keyword evidence="4" id="KW-0131">Cell cycle</keyword>
<dbReference type="InterPro" id="IPR044898">
    <property type="entry name" value="CDI_dom_sf"/>
</dbReference>
<feature type="compositionally biased region" description="Low complexity" evidence="5">
    <location>
        <begin position="96"/>
        <end position="112"/>
    </location>
</feature>
<dbReference type="KEGG" id="vvi:100260966"/>
<reference evidence="7 8" key="1">
    <citation type="journal article" date="2018" name="PLoS Genet.">
        <title>Population sequencing reveals clonal diversity and ancestral inbreeding in the grapevine cultivar Chardonnay.</title>
        <authorList>
            <person name="Roach M.J."/>
            <person name="Johnson D.L."/>
            <person name="Bohlmann J."/>
            <person name="van Vuuren H.J."/>
            <person name="Jones S.J."/>
            <person name="Pretorius I.S."/>
            <person name="Schmidt S.A."/>
            <person name="Borneman A.R."/>
        </authorList>
    </citation>
    <scope>NUCLEOTIDE SEQUENCE [LARGE SCALE GENOMIC DNA]</scope>
    <source>
        <strain evidence="8">cv. Chardonnay</strain>
        <tissue evidence="7">Leaf</tissue>
    </source>
</reference>
<dbReference type="Pfam" id="PF02234">
    <property type="entry name" value="CDI"/>
    <property type="match status" value="1"/>
</dbReference>
<dbReference type="GO" id="GO:0051726">
    <property type="term" value="P:regulation of cell cycle"/>
    <property type="evidence" value="ECO:0007669"/>
    <property type="project" value="InterPro"/>
</dbReference>
<dbReference type="EMBL" id="QGNW01000005">
    <property type="protein sequence ID" value="RVX21509.1"/>
    <property type="molecule type" value="Genomic_DNA"/>
</dbReference>
<keyword evidence="3" id="KW-0649">Protein kinase inhibitor</keyword>